<name>A0A6L2Q1T9_COPFO</name>
<gene>
    <name evidence="1" type="ORF">Cfor_01976</name>
</gene>
<proteinExistence type="predicted"/>
<protein>
    <recommendedName>
        <fullName evidence="3">PiggyBac transposable element-derived protein domain-containing protein</fullName>
    </recommendedName>
</protein>
<keyword evidence="2" id="KW-1185">Reference proteome</keyword>
<dbReference type="OrthoDB" id="75807at2759"/>
<dbReference type="EMBL" id="BLKM01012535">
    <property type="protein sequence ID" value="GFG36768.1"/>
    <property type="molecule type" value="Genomic_DNA"/>
</dbReference>
<evidence type="ECO:0008006" key="3">
    <source>
        <dbReference type="Google" id="ProtNLM"/>
    </source>
</evidence>
<evidence type="ECO:0000313" key="1">
    <source>
        <dbReference type="EMBL" id="GFG36768.1"/>
    </source>
</evidence>
<dbReference type="AlphaFoldDB" id="A0A6L2Q1T9"/>
<organism evidence="1 2">
    <name type="scientific">Coptotermes formosanus</name>
    <name type="common">Formosan subterranean termite</name>
    <dbReference type="NCBI Taxonomy" id="36987"/>
    <lineage>
        <taxon>Eukaryota</taxon>
        <taxon>Metazoa</taxon>
        <taxon>Ecdysozoa</taxon>
        <taxon>Arthropoda</taxon>
        <taxon>Hexapoda</taxon>
        <taxon>Insecta</taxon>
        <taxon>Pterygota</taxon>
        <taxon>Neoptera</taxon>
        <taxon>Polyneoptera</taxon>
        <taxon>Dictyoptera</taxon>
        <taxon>Blattodea</taxon>
        <taxon>Blattoidea</taxon>
        <taxon>Termitoidae</taxon>
        <taxon>Rhinotermitidae</taxon>
        <taxon>Coptotermes</taxon>
    </lineage>
</organism>
<comment type="caution">
    <text evidence="1">The sequence shown here is derived from an EMBL/GenBank/DDBJ whole genome shotgun (WGS) entry which is preliminary data.</text>
</comment>
<dbReference type="Proteomes" id="UP000502823">
    <property type="component" value="Unassembled WGS sequence"/>
</dbReference>
<dbReference type="InParanoid" id="A0A6L2Q1T9"/>
<sequence length="120" mass="13874">MGGADLQDHMFQSYQLEWKKCSKRHMKLFKRLFDATIHNSMVIYKSVSANKAIESLTFRLQLIKGLVENHGSPVTHLVYGRPSTEQPPKRLAKHHFLQRIPATGKRRHLKDGVWGILNEV</sequence>
<reference evidence="2" key="1">
    <citation type="submission" date="2020-01" db="EMBL/GenBank/DDBJ databases">
        <title>Draft genome sequence of the Termite Coptotermes fromosanus.</title>
        <authorList>
            <person name="Itakura S."/>
            <person name="Yosikawa Y."/>
            <person name="Umezawa K."/>
        </authorList>
    </citation>
    <scope>NUCLEOTIDE SEQUENCE [LARGE SCALE GENOMIC DNA]</scope>
</reference>
<accession>A0A6L2Q1T9</accession>
<evidence type="ECO:0000313" key="2">
    <source>
        <dbReference type="Proteomes" id="UP000502823"/>
    </source>
</evidence>